<dbReference type="SUPFAM" id="SSF103647">
    <property type="entry name" value="TSP type-3 repeat"/>
    <property type="match status" value="1"/>
</dbReference>
<proteinExistence type="predicted"/>
<sequence>MTFMRPLLGIPLVALVLILAADGAAAHSCDPSGVDTDGDGIADDCDLAPWSRDYDNDGFPDSLELWVRTNPMLRCSFPPDTDFSGQVSGGDAFVIFPHWQATPDDEAWGRRFDVNGSQRISGSDVFALFPVWLQTCSTPWRYPDGEAGLYPPV</sequence>
<dbReference type="AlphaFoldDB" id="A0A0F9H979"/>
<accession>A0A0F9H979</accession>
<dbReference type="GO" id="GO:0000272">
    <property type="term" value="P:polysaccharide catabolic process"/>
    <property type="evidence" value="ECO:0007669"/>
    <property type="project" value="InterPro"/>
</dbReference>
<dbReference type="EMBL" id="LAZR01025509">
    <property type="protein sequence ID" value="KKL71697.1"/>
    <property type="molecule type" value="Genomic_DNA"/>
</dbReference>
<dbReference type="InterPro" id="IPR018247">
    <property type="entry name" value="EF_Hand_1_Ca_BS"/>
</dbReference>
<dbReference type="InterPro" id="IPR036439">
    <property type="entry name" value="Dockerin_dom_sf"/>
</dbReference>
<evidence type="ECO:0000313" key="1">
    <source>
        <dbReference type="EMBL" id="KKL71697.1"/>
    </source>
</evidence>
<reference evidence="1" key="1">
    <citation type="journal article" date="2015" name="Nature">
        <title>Complex archaea that bridge the gap between prokaryotes and eukaryotes.</title>
        <authorList>
            <person name="Spang A."/>
            <person name="Saw J.H."/>
            <person name="Jorgensen S.L."/>
            <person name="Zaremba-Niedzwiedzka K."/>
            <person name="Martijn J."/>
            <person name="Lind A.E."/>
            <person name="van Eijk R."/>
            <person name="Schleper C."/>
            <person name="Guy L."/>
            <person name="Ettema T.J."/>
        </authorList>
    </citation>
    <scope>NUCLEOTIDE SEQUENCE</scope>
</reference>
<dbReference type="Gene3D" id="1.10.1330.10">
    <property type="entry name" value="Dockerin domain"/>
    <property type="match status" value="1"/>
</dbReference>
<gene>
    <name evidence="1" type="ORF">LCGC14_2092280</name>
</gene>
<organism evidence="1">
    <name type="scientific">marine sediment metagenome</name>
    <dbReference type="NCBI Taxonomy" id="412755"/>
    <lineage>
        <taxon>unclassified sequences</taxon>
        <taxon>metagenomes</taxon>
        <taxon>ecological metagenomes</taxon>
    </lineage>
</organism>
<dbReference type="InterPro" id="IPR028974">
    <property type="entry name" value="TSP_type-3_rpt"/>
</dbReference>
<feature type="non-terminal residue" evidence="1">
    <location>
        <position position="153"/>
    </location>
</feature>
<dbReference type="GO" id="GO:0005509">
    <property type="term" value="F:calcium ion binding"/>
    <property type="evidence" value="ECO:0007669"/>
    <property type="project" value="InterPro"/>
</dbReference>
<protein>
    <recommendedName>
        <fullName evidence="2">EF-hand domain-containing protein</fullName>
    </recommendedName>
</protein>
<evidence type="ECO:0008006" key="2">
    <source>
        <dbReference type="Google" id="ProtNLM"/>
    </source>
</evidence>
<name>A0A0F9H979_9ZZZZ</name>
<dbReference type="PROSITE" id="PS00018">
    <property type="entry name" value="EF_HAND_1"/>
    <property type="match status" value="1"/>
</dbReference>
<comment type="caution">
    <text evidence="1">The sequence shown here is derived from an EMBL/GenBank/DDBJ whole genome shotgun (WGS) entry which is preliminary data.</text>
</comment>